<dbReference type="eggNOG" id="COG0457">
    <property type="taxonomic scope" value="Bacteria"/>
</dbReference>
<dbReference type="InterPro" id="IPR019734">
    <property type="entry name" value="TPR_rpt"/>
</dbReference>
<dbReference type="HOGENOM" id="CLU_1785371_0_0_4"/>
<dbReference type="SUPFAM" id="SSF48452">
    <property type="entry name" value="TPR-like"/>
    <property type="match status" value="1"/>
</dbReference>
<gene>
    <name evidence="5" type="ordered locus">Rfer_0058</name>
</gene>
<evidence type="ECO:0000313" key="6">
    <source>
        <dbReference type="Proteomes" id="UP000008332"/>
    </source>
</evidence>
<dbReference type="AlphaFoldDB" id="Q223M4"/>
<keyword evidence="2 3" id="KW-0802">TPR repeat</keyword>
<keyword evidence="4" id="KW-0732">Signal</keyword>
<dbReference type="STRING" id="338969.Rfer_0058"/>
<dbReference type="Gene3D" id="1.25.40.10">
    <property type="entry name" value="Tetratricopeptide repeat domain"/>
    <property type="match status" value="1"/>
</dbReference>
<dbReference type="InterPro" id="IPR011990">
    <property type="entry name" value="TPR-like_helical_dom_sf"/>
</dbReference>
<organism evidence="5 6">
    <name type="scientific">Albidiferax ferrireducens (strain ATCC BAA-621 / DSM 15236 / T118)</name>
    <name type="common">Rhodoferax ferrireducens</name>
    <dbReference type="NCBI Taxonomy" id="338969"/>
    <lineage>
        <taxon>Bacteria</taxon>
        <taxon>Pseudomonadati</taxon>
        <taxon>Pseudomonadota</taxon>
        <taxon>Betaproteobacteria</taxon>
        <taxon>Burkholderiales</taxon>
        <taxon>Comamonadaceae</taxon>
        <taxon>Rhodoferax</taxon>
    </lineage>
</organism>
<keyword evidence="1" id="KW-0677">Repeat</keyword>
<dbReference type="Proteomes" id="UP000008332">
    <property type="component" value="Chromosome"/>
</dbReference>
<feature type="repeat" description="TPR" evidence="3">
    <location>
        <begin position="30"/>
        <end position="63"/>
    </location>
</feature>
<accession>Q223M4</accession>
<feature type="signal peptide" evidence="4">
    <location>
        <begin position="1"/>
        <end position="28"/>
    </location>
</feature>
<evidence type="ECO:0000256" key="4">
    <source>
        <dbReference type="SAM" id="SignalP"/>
    </source>
</evidence>
<dbReference type="KEGG" id="rfr:Rfer_0058"/>
<reference evidence="6" key="1">
    <citation type="submission" date="2006-02" db="EMBL/GenBank/DDBJ databases">
        <title>Complete sequence of chromosome of Rhodoferax ferrireducens DSM 15236.</title>
        <authorList>
            <person name="Copeland A."/>
            <person name="Lucas S."/>
            <person name="Lapidus A."/>
            <person name="Barry K."/>
            <person name="Detter J.C."/>
            <person name="Glavina del Rio T."/>
            <person name="Hammon N."/>
            <person name="Israni S."/>
            <person name="Pitluck S."/>
            <person name="Brettin T."/>
            <person name="Bruce D."/>
            <person name="Han C."/>
            <person name="Tapia R."/>
            <person name="Gilna P."/>
            <person name="Kiss H."/>
            <person name="Schmutz J."/>
            <person name="Larimer F."/>
            <person name="Land M."/>
            <person name="Kyrpides N."/>
            <person name="Ivanova N."/>
            <person name="Richardson P."/>
        </authorList>
    </citation>
    <scope>NUCLEOTIDE SEQUENCE [LARGE SCALE GENOMIC DNA]</scope>
    <source>
        <strain evidence="6">ATCC BAA-621 / DSM 15236 / T118</strain>
    </source>
</reference>
<dbReference type="SMART" id="SM00028">
    <property type="entry name" value="TPR"/>
    <property type="match status" value="3"/>
</dbReference>
<protein>
    <submittedName>
        <fullName evidence="5">TPR repeat protein</fullName>
    </submittedName>
</protein>
<name>Q223M4_ALBFT</name>
<evidence type="ECO:0000313" key="5">
    <source>
        <dbReference type="EMBL" id="ABD67820.1"/>
    </source>
</evidence>
<dbReference type="PROSITE" id="PS50005">
    <property type="entry name" value="TPR"/>
    <property type="match status" value="3"/>
</dbReference>
<sequence>MYSTIRQRTLLGCAALITGFVIWSAQGAAPNTLIALGDQQWAAGQLELAQKTFEHAVKAEPRSVDAHMKLAGLQLSRQEFKACIETYQRAIGLDANNARAWLGLGFAYLHTGQNDLSLAALDEAIRIDPGNQEKLAPVLAKLGTP</sequence>
<dbReference type="Pfam" id="PF13432">
    <property type="entry name" value="TPR_16"/>
    <property type="match status" value="1"/>
</dbReference>
<dbReference type="EMBL" id="CP000267">
    <property type="protein sequence ID" value="ABD67820.1"/>
    <property type="molecule type" value="Genomic_DNA"/>
</dbReference>
<feature type="chain" id="PRO_5004200383" evidence="4">
    <location>
        <begin position="29"/>
        <end position="145"/>
    </location>
</feature>
<feature type="repeat" description="TPR" evidence="3">
    <location>
        <begin position="98"/>
        <end position="131"/>
    </location>
</feature>
<proteinExistence type="predicted"/>
<evidence type="ECO:0000256" key="1">
    <source>
        <dbReference type="ARBA" id="ARBA00022737"/>
    </source>
</evidence>
<evidence type="ECO:0000256" key="2">
    <source>
        <dbReference type="ARBA" id="ARBA00022803"/>
    </source>
</evidence>
<dbReference type="OrthoDB" id="8929480at2"/>
<keyword evidence="6" id="KW-1185">Reference proteome</keyword>
<evidence type="ECO:0000256" key="3">
    <source>
        <dbReference type="PROSITE-ProRule" id="PRU00339"/>
    </source>
</evidence>
<feature type="repeat" description="TPR" evidence="3">
    <location>
        <begin position="64"/>
        <end position="97"/>
    </location>
</feature>
<dbReference type="RefSeq" id="WP_011462393.1">
    <property type="nucleotide sequence ID" value="NC_007908.1"/>
</dbReference>
<dbReference type="PANTHER" id="PTHR44858">
    <property type="entry name" value="TETRATRICOPEPTIDE REPEAT PROTEIN 6"/>
    <property type="match status" value="1"/>
</dbReference>
<dbReference type="InterPro" id="IPR050498">
    <property type="entry name" value="Ycf3"/>
</dbReference>
<dbReference type="PANTHER" id="PTHR44858:SF1">
    <property type="entry name" value="UDP-N-ACETYLGLUCOSAMINE--PEPTIDE N-ACETYLGLUCOSAMINYLTRANSFERASE SPINDLY-RELATED"/>
    <property type="match status" value="1"/>
</dbReference>